<evidence type="ECO:0000256" key="1">
    <source>
        <dbReference type="ARBA" id="ARBA00005964"/>
    </source>
</evidence>
<dbReference type="InterPro" id="IPR029058">
    <property type="entry name" value="AB_hydrolase_fold"/>
</dbReference>
<protein>
    <recommendedName>
        <fullName evidence="3">Carboxylic ester hydrolase</fullName>
        <ecNumber evidence="3">3.1.1.-</ecNumber>
    </recommendedName>
</protein>
<feature type="domain" description="Carboxylesterase type B" evidence="4">
    <location>
        <begin position="48"/>
        <end position="539"/>
    </location>
</feature>
<evidence type="ECO:0000313" key="6">
    <source>
        <dbReference type="Proteomes" id="UP001302806"/>
    </source>
</evidence>
<evidence type="ECO:0000259" key="4">
    <source>
        <dbReference type="Pfam" id="PF00135"/>
    </source>
</evidence>
<dbReference type="Proteomes" id="UP001302806">
    <property type="component" value="Chromosome"/>
</dbReference>
<dbReference type="InterPro" id="IPR002018">
    <property type="entry name" value="CarbesteraseB"/>
</dbReference>
<keyword evidence="2 3" id="KW-0378">Hydrolase</keyword>
<dbReference type="EMBL" id="CP134537">
    <property type="protein sequence ID" value="WNH09214.1"/>
    <property type="molecule type" value="Genomic_DNA"/>
</dbReference>
<dbReference type="RefSeq" id="WP_415865727.1">
    <property type="nucleotide sequence ID" value="NZ_CP134537.1"/>
</dbReference>
<dbReference type="InterPro" id="IPR019826">
    <property type="entry name" value="Carboxylesterase_B_AS"/>
</dbReference>
<comment type="similarity">
    <text evidence="1 3">Belongs to the type-B carboxylesterase/lipase family.</text>
</comment>
<proteinExistence type="inferred from homology"/>
<gene>
    <name evidence="5" type="ORF">RHP51_00155</name>
</gene>
<evidence type="ECO:0000256" key="2">
    <source>
        <dbReference type="ARBA" id="ARBA00022801"/>
    </source>
</evidence>
<name>A0ABY9XTH8_9FLAO</name>
<accession>A0ABY9XTH8</accession>
<organism evidence="5 6">
    <name type="scientific">Thalassobellus suaedae</name>
    <dbReference type="NCBI Taxonomy" id="3074124"/>
    <lineage>
        <taxon>Bacteria</taxon>
        <taxon>Pseudomonadati</taxon>
        <taxon>Bacteroidota</taxon>
        <taxon>Flavobacteriia</taxon>
        <taxon>Flavobacteriales</taxon>
        <taxon>Flavobacteriaceae</taxon>
        <taxon>Thalassobellus</taxon>
    </lineage>
</organism>
<dbReference type="Gene3D" id="3.40.50.1820">
    <property type="entry name" value="alpha/beta hydrolase"/>
    <property type="match status" value="1"/>
</dbReference>
<dbReference type="PROSITE" id="PS00122">
    <property type="entry name" value="CARBOXYLESTERASE_B_1"/>
    <property type="match status" value="1"/>
</dbReference>
<dbReference type="Pfam" id="PF00135">
    <property type="entry name" value="COesterase"/>
    <property type="match status" value="1"/>
</dbReference>
<dbReference type="SUPFAM" id="SSF53474">
    <property type="entry name" value="alpha/beta-Hydrolases"/>
    <property type="match status" value="1"/>
</dbReference>
<reference evidence="5 6" key="1">
    <citation type="submission" date="2023-09" db="EMBL/GenBank/DDBJ databases">
        <title>Thalassobella suaedae gen. nov., sp. nov., a marine bacterium of the family Flavobacteriaceae isolated from a halophyte Suaeda japonica.</title>
        <authorList>
            <person name="Lee S.Y."/>
            <person name="Hwang C.Y."/>
        </authorList>
    </citation>
    <scope>NUCLEOTIDE SEQUENCE [LARGE SCALE GENOMIC DNA]</scope>
    <source>
        <strain evidence="5 6">HL-DH14</strain>
    </source>
</reference>
<evidence type="ECO:0000313" key="5">
    <source>
        <dbReference type="EMBL" id="WNH09214.1"/>
    </source>
</evidence>
<dbReference type="InterPro" id="IPR050309">
    <property type="entry name" value="Type-B_Carboxylest/Lipase"/>
</dbReference>
<evidence type="ECO:0000256" key="3">
    <source>
        <dbReference type="RuleBase" id="RU361235"/>
    </source>
</evidence>
<dbReference type="PANTHER" id="PTHR11559">
    <property type="entry name" value="CARBOXYLESTERASE"/>
    <property type="match status" value="1"/>
</dbReference>
<dbReference type="EC" id="3.1.1.-" evidence="3"/>
<sequence length="555" mass="61526">MNKFIRFYNSKTQQMKKSILFLLMLTFLSVTFNGFGQSSSILAGENIAVVTTKYGKIRGYIDDGIFAFKGIPYAQAQRFMPPIAPNNWGNVKQCTIYGPQVMQGKAQEWNGQSDDRFGLQFNVEPMDEKESFVLNIWSQGINDGKKRPVWVWIHGGGFSGGSANQLPCFDGRSLAAKGDIVVVTVNHRLNTLGYLDLRGLGGDYQESVNLGQQDLVAALWWVQDNIAFFGGNPDMVTIDGQSGGGAKVATLMAMPSAEGLFHRAIVQSGSILKIGSSDISKAYGLEFAKELGVAPGEGDKLNDFTYEELVTANKKVASRFKESVPFMMHPSQSPTVDGKYIVQHPFDPSPAPFVKDIPMLIGSNKNEFSFMNRRIITPKSMNEVKATLTERYDKISASKYIDSYKQAYPKIKRPQDILTTTVRTTTIKQADVRSTQGGAPVFVYLFEWQSPVNGGSMGAAHGMELPFMFNNIAMARTLTGGTKEAYIMADKISSAWINFVKSGDPNCEELPNWNAYTKENRSTMIFDNQCEVKNNFDQNLIDLVNSLPTVRPFGR</sequence>